<feature type="region of interest" description="Disordered" evidence="8">
    <location>
        <begin position="578"/>
        <end position="607"/>
    </location>
</feature>
<dbReference type="InterPro" id="IPR017441">
    <property type="entry name" value="Protein_kinase_ATP_BS"/>
</dbReference>
<keyword evidence="7" id="KW-0175">Coiled coil</keyword>
<sequence length="919" mass="96604">MAASGAFSEYSSADRLEAASLPPTGSALNPLVALTRGLTAVLPARGAAAGAAPAAAPPAAAAQKHQRLTLPDGHLNVGTHLPLLAGRYKYLSTLGEGVSSRVVLAEDTLAAAPGKLVAVKVMRRQHAAAGQREARALRYLHSSAPGGTAPGVVRLLDSFSLGAHYCLVTERLFPWLLDWIADSSALPAAEALAQLRKIAHQLLVAVAFLHNRGLVNGDIKPDNLLLQHPPGSSSVGVRLVDFGACFSLTETDTQAVGCEVQTLPWRAPEAALGLPYGAAIDCWGCGVVLAEMALRRMLLPCTTPRDLLHQMASLLGHLPESLVAASPLGQHIDLSSLCRSAAGGSGSAAAAGRALPPELAQRAAVAAAAASISQAPRVASSPLYAELAAVDPQLADLVLGLLTYEPAQRLTAHQALLHSFFDQACPLRAVFPQLEGLSRLQQTALLQQAGSTDHRQSSPARQPRLGTVIPGSRPPPRMGAADHSVAWNGLQVIMRSRQQHGQGLAAVVPPAHTDAAPGACPKASNTASISSSDGPQPGCPRLQAHRCDSAYIVPLSNSSASSSCSDCAALWGEAPALPSPQEAEQQQHRHPHQQQQQQQHAAAEEAASLRQQLAAVLAQQEAEQQAAARLAAQLQERAAQAVAAQRRAVAAEASSSAAEQRATQAEADAERFGRLLDLSHKASAGMAAAAQQAAADSAARAAAAEEACAAAEGRAGASEKRTQQLEEQMERQRGVIAMLANSRGTAFEERFHLQVEVRKVQRERDDAHRSATNLKQALVQQRATAELECAAAKEAGEAEAAARWQGRVTNLRKQLSDARRRLQRSQDAEAAALAQLAAAQAQLASDRTLLSEAQQALSADRLALSHASEELAAELVMLRKLHPAQQQELAQAKAALRFCMRSQFSAPESLFRGIHFPKT</sequence>
<evidence type="ECO:0000256" key="7">
    <source>
        <dbReference type="SAM" id="Coils"/>
    </source>
</evidence>
<dbReference type="EMBL" id="LHPG02000010">
    <property type="protein sequence ID" value="PRW51168.1"/>
    <property type="molecule type" value="Genomic_DNA"/>
</dbReference>
<evidence type="ECO:0000256" key="2">
    <source>
        <dbReference type="ARBA" id="ARBA00022679"/>
    </source>
</evidence>
<keyword evidence="4 10" id="KW-0418">Kinase</keyword>
<dbReference type="GO" id="GO:0004674">
    <property type="term" value="F:protein serine/threonine kinase activity"/>
    <property type="evidence" value="ECO:0007669"/>
    <property type="project" value="UniProtKB-KW"/>
</dbReference>
<organism evidence="10 11">
    <name type="scientific">Chlorella sorokiniana</name>
    <name type="common">Freshwater green alga</name>
    <dbReference type="NCBI Taxonomy" id="3076"/>
    <lineage>
        <taxon>Eukaryota</taxon>
        <taxon>Viridiplantae</taxon>
        <taxon>Chlorophyta</taxon>
        <taxon>core chlorophytes</taxon>
        <taxon>Trebouxiophyceae</taxon>
        <taxon>Chlorellales</taxon>
        <taxon>Chlorellaceae</taxon>
        <taxon>Chlorella clade</taxon>
        <taxon>Chlorella</taxon>
    </lineage>
</organism>
<feature type="coiled-coil region" evidence="7">
    <location>
        <begin position="757"/>
        <end position="828"/>
    </location>
</feature>
<dbReference type="InterPro" id="IPR050494">
    <property type="entry name" value="Ser_Thr_dual-spec_kinase"/>
</dbReference>
<comment type="caution">
    <text evidence="10">The sequence shown here is derived from an EMBL/GenBank/DDBJ whole genome shotgun (WGS) entry which is preliminary data.</text>
</comment>
<name>A0A2P6TPA9_CHLSO</name>
<proteinExistence type="predicted"/>
<evidence type="ECO:0000256" key="8">
    <source>
        <dbReference type="SAM" id="MobiDB-lite"/>
    </source>
</evidence>
<feature type="binding site" evidence="6">
    <location>
        <position position="120"/>
    </location>
    <ligand>
        <name>ATP</name>
        <dbReference type="ChEBI" id="CHEBI:30616"/>
    </ligand>
</feature>
<dbReference type="Gene3D" id="3.30.200.20">
    <property type="entry name" value="Phosphorylase Kinase, domain 1"/>
    <property type="match status" value="1"/>
</dbReference>
<dbReference type="SMART" id="SM00220">
    <property type="entry name" value="S_TKc"/>
    <property type="match status" value="1"/>
</dbReference>
<evidence type="ECO:0000259" key="9">
    <source>
        <dbReference type="PROSITE" id="PS50011"/>
    </source>
</evidence>
<dbReference type="Proteomes" id="UP000239899">
    <property type="component" value="Unassembled WGS sequence"/>
</dbReference>
<dbReference type="SUPFAM" id="SSF56112">
    <property type="entry name" value="Protein kinase-like (PK-like)"/>
    <property type="match status" value="1"/>
</dbReference>
<dbReference type="Pfam" id="PF00069">
    <property type="entry name" value="Pkinase"/>
    <property type="match status" value="1"/>
</dbReference>
<feature type="domain" description="Protein kinase" evidence="9">
    <location>
        <begin position="88"/>
        <end position="421"/>
    </location>
</feature>
<dbReference type="PANTHER" id="PTHR24058:SF130">
    <property type="entry name" value="SERINE_THREONINE PROTEIN KINASES-RELATED"/>
    <property type="match status" value="1"/>
</dbReference>
<evidence type="ECO:0000256" key="1">
    <source>
        <dbReference type="ARBA" id="ARBA00022527"/>
    </source>
</evidence>
<dbReference type="GO" id="GO:0005524">
    <property type="term" value="F:ATP binding"/>
    <property type="evidence" value="ECO:0007669"/>
    <property type="project" value="UniProtKB-UniRule"/>
</dbReference>
<dbReference type="InterPro" id="IPR011009">
    <property type="entry name" value="Kinase-like_dom_sf"/>
</dbReference>
<dbReference type="AlphaFoldDB" id="A0A2P6TPA9"/>
<feature type="region of interest" description="Disordered" evidence="8">
    <location>
        <begin position="513"/>
        <end position="541"/>
    </location>
</feature>
<keyword evidence="3 6" id="KW-0547">Nucleotide-binding</keyword>
<dbReference type="InterPro" id="IPR000719">
    <property type="entry name" value="Prot_kinase_dom"/>
</dbReference>
<evidence type="ECO:0000256" key="3">
    <source>
        <dbReference type="ARBA" id="ARBA00022741"/>
    </source>
</evidence>
<feature type="compositionally biased region" description="Low complexity" evidence="8">
    <location>
        <begin position="593"/>
        <end position="607"/>
    </location>
</feature>
<evidence type="ECO:0000313" key="11">
    <source>
        <dbReference type="Proteomes" id="UP000239899"/>
    </source>
</evidence>
<keyword evidence="5 6" id="KW-0067">ATP-binding</keyword>
<gene>
    <name evidence="10" type="ORF">C2E21_5633</name>
</gene>
<keyword evidence="1" id="KW-0723">Serine/threonine-protein kinase</keyword>
<evidence type="ECO:0000256" key="5">
    <source>
        <dbReference type="ARBA" id="ARBA00022840"/>
    </source>
</evidence>
<dbReference type="PROSITE" id="PS00107">
    <property type="entry name" value="PROTEIN_KINASE_ATP"/>
    <property type="match status" value="1"/>
</dbReference>
<keyword evidence="2" id="KW-0808">Transferase</keyword>
<evidence type="ECO:0000256" key="6">
    <source>
        <dbReference type="PROSITE-ProRule" id="PRU10141"/>
    </source>
</evidence>
<dbReference type="Gene3D" id="1.10.510.10">
    <property type="entry name" value="Transferase(Phosphotransferase) domain 1"/>
    <property type="match status" value="1"/>
</dbReference>
<feature type="compositionally biased region" description="Polar residues" evidence="8">
    <location>
        <begin position="523"/>
        <end position="534"/>
    </location>
</feature>
<evidence type="ECO:0000313" key="10">
    <source>
        <dbReference type="EMBL" id="PRW51168.1"/>
    </source>
</evidence>
<dbReference type="PROSITE" id="PS50011">
    <property type="entry name" value="PROTEIN_KINASE_DOM"/>
    <property type="match status" value="1"/>
</dbReference>
<reference evidence="10 11" key="1">
    <citation type="journal article" date="2018" name="Plant J.">
        <title>Genome sequences of Chlorella sorokiniana UTEX 1602 and Micractinium conductrix SAG 241.80: implications to maltose excretion by a green alga.</title>
        <authorList>
            <person name="Arriola M.B."/>
            <person name="Velmurugan N."/>
            <person name="Zhang Y."/>
            <person name="Plunkett M.H."/>
            <person name="Hondzo H."/>
            <person name="Barney B.M."/>
        </authorList>
    </citation>
    <scope>NUCLEOTIDE SEQUENCE [LARGE SCALE GENOMIC DNA]</scope>
    <source>
        <strain evidence="11">UTEX 1602</strain>
    </source>
</reference>
<accession>A0A2P6TPA9</accession>
<dbReference type="OrthoDB" id="515083at2759"/>
<dbReference type="PANTHER" id="PTHR24058">
    <property type="entry name" value="DUAL SPECIFICITY PROTEIN KINASE"/>
    <property type="match status" value="1"/>
</dbReference>
<keyword evidence="11" id="KW-1185">Reference proteome</keyword>
<feature type="region of interest" description="Disordered" evidence="8">
    <location>
        <begin position="446"/>
        <end position="480"/>
    </location>
</feature>
<protein>
    <submittedName>
        <fullName evidence="10">CMGC DYRK kinase</fullName>
    </submittedName>
</protein>
<evidence type="ECO:0000256" key="4">
    <source>
        <dbReference type="ARBA" id="ARBA00022777"/>
    </source>
</evidence>